<name>A0A5J4UBZ6_9EUKA</name>
<keyword evidence="1" id="KW-0175">Coiled coil</keyword>
<comment type="caution">
    <text evidence="3">The sequence shown here is derived from an EMBL/GenBank/DDBJ whole genome shotgun (WGS) entry which is preliminary data.</text>
</comment>
<evidence type="ECO:0000313" key="3">
    <source>
        <dbReference type="EMBL" id="KAA6367441.1"/>
    </source>
</evidence>
<organism evidence="3 4">
    <name type="scientific">Streblomastix strix</name>
    <dbReference type="NCBI Taxonomy" id="222440"/>
    <lineage>
        <taxon>Eukaryota</taxon>
        <taxon>Metamonada</taxon>
        <taxon>Preaxostyla</taxon>
        <taxon>Oxymonadida</taxon>
        <taxon>Streblomastigidae</taxon>
        <taxon>Streblomastix</taxon>
    </lineage>
</organism>
<protein>
    <submittedName>
        <fullName evidence="3">Uncharacterized protein</fullName>
    </submittedName>
</protein>
<evidence type="ECO:0000256" key="1">
    <source>
        <dbReference type="SAM" id="Coils"/>
    </source>
</evidence>
<proteinExistence type="predicted"/>
<feature type="coiled-coil region" evidence="1">
    <location>
        <begin position="24"/>
        <end position="183"/>
    </location>
</feature>
<gene>
    <name evidence="3" type="ORF">EZS28_037032</name>
</gene>
<evidence type="ECO:0000256" key="2">
    <source>
        <dbReference type="SAM" id="MobiDB-lite"/>
    </source>
</evidence>
<reference evidence="3 4" key="1">
    <citation type="submission" date="2019-03" db="EMBL/GenBank/DDBJ databases">
        <title>Single cell metagenomics reveals metabolic interactions within the superorganism composed of flagellate Streblomastix strix and complex community of Bacteroidetes bacteria on its surface.</title>
        <authorList>
            <person name="Treitli S.C."/>
            <person name="Kolisko M."/>
            <person name="Husnik F."/>
            <person name="Keeling P."/>
            <person name="Hampl V."/>
        </authorList>
    </citation>
    <scope>NUCLEOTIDE SEQUENCE [LARGE SCALE GENOMIC DNA]</scope>
    <source>
        <strain evidence="3">ST1C</strain>
    </source>
</reference>
<feature type="region of interest" description="Disordered" evidence="2">
    <location>
        <begin position="290"/>
        <end position="314"/>
    </location>
</feature>
<feature type="compositionally biased region" description="Basic and acidic residues" evidence="2">
    <location>
        <begin position="290"/>
        <end position="311"/>
    </location>
</feature>
<evidence type="ECO:0000313" key="4">
    <source>
        <dbReference type="Proteomes" id="UP000324800"/>
    </source>
</evidence>
<feature type="region of interest" description="Disordered" evidence="2">
    <location>
        <begin position="244"/>
        <end position="277"/>
    </location>
</feature>
<sequence>MSLQSVETDQKFSLDDFRRQRGSMNLNILKKEQLEDMIRDLEKEVIMEKESKKENETEMNQLRKKLEKAEQQSKNAVEEAREVIRERDDLRFKNGENNMKMNKLQQQYDQLQQQLDSLIGMSSVSGMQNVQMHQLEIDHEKLLKQMDDEYRKREKDLRNKLNLAEEKERKRIQEDEVETWRKKFEEGKAIISPDYPPPPQMTPEQAKQELQPTQYEKWIKEEKIRQSLIEQDIEKQSAKYSKSYQSYKGGGITPSTTPSPFMIKQTSKKSIKQQQDSDIERQKLNEMYNKERILQQERLDREREQYKDRKGSRQQIGNIEQEGIITPNLIDSQDDEQYDDDVKIKIGINYIRVQIRYYKKMEVLL</sequence>
<dbReference type="AlphaFoldDB" id="A0A5J4UBZ6"/>
<accession>A0A5J4UBZ6</accession>
<dbReference type="EMBL" id="SNRW01018325">
    <property type="protein sequence ID" value="KAA6367441.1"/>
    <property type="molecule type" value="Genomic_DNA"/>
</dbReference>
<dbReference type="Proteomes" id="UP000324800">
    <property type="component" value="Unassembled WGS sequence"/>
</dbReference>